<keyword evidence="6" id="KW-1185">Reference proteome</keyword>
<keyword evidence="1 3" id="KW-0732">Signal</keyword>
<sequence length="211" mass="21442">MLASLALLAFAASVSAITVTTPGPSSSWTNDGPQVVKWTSVSTDATNFTILLTNTNTTLVPTVNNNQQLKVIPFPLSPNAYLPHLKALVNTADGTTTVNPPANGWPAVGGGYRVNLVKSTEETSTIYAQSQPFDIVAPKVSSTSASASSTPQTQPTVPNTTPTDGTTDPNAASPSDSAAPSATGSSGALPALNLHHGLLGATLMVLGAYLA</sequence>
<name>A0AAD7FV76_9AGAR</name>
<evidence type="ECO:0000256" key="2">
    <source>
        <dbReference type="SAM" id="MobiDB-lite"/>
    </source>
</evidence>
<gene>
    <name evidence="5" type="ORF">FB45DRAFT_1055226</name>
</gene>
<organism evidence="5 6">
    <name type="scientific">Roridomyces roridus</name>
    <dbReference type="NCBI Taxonomy" id="1738132"/>
    <lineage>
        <taxon>Eukaryota</taxon>
        <taxon>Fungi</taxon>
        <taxon>Dikarya</taxon>
        <taxon>Basidiomycota</taxon>
        <taxon>Agaricomycotina</taxon>
        <taxon>Agaricomycetes</taxon>
        <taxon>Agaricomycetidae</taxon>
        <taxon>Agaricales</taxon>
        <taxon>Marasmiineae</taxon>
        <taxon>Mycenaceae</taxon>
        <taxon>Roridomyces</taxon>
    </lineage>
</organism>
<dbReference type="InterPro" id="IPR018466">
    <property type="entry name" value="Kre9/Knh1-like_N"/>
</dbReference>
<dbReference type="PANTHER" id="PTHR35185:SF1">
    <property type="entry name" value="UPF0619 GPI-ANCHORED MEMBRANE PROTEIN C1322.10"/>
    <property type="match status" value="1"/>
</dbReference>
<evidence type="ECO:0000259" key="4">
    <source>
        <dbReference type="Pfam" id="PF10342"/>
    </source>
</evidence>
<dbReference type="Pfam" id="PF10342">
    <property type="entry name" value="Kre9_KNH"/>
    <property type="match status" value="1"/>
</dbReference>
<evidence type="ECO:0000256" key="3">
    <source>
        <dbReference type="SAM" id="SignalP"/>
    </source>
</evidence>
<dbReference type="InterPro" id="IPR052479">
    <property type="entry name" value="GPI-anchor_Adhesion_Reg"/>
</dbReference>
<accession>A0AAD7FV76</accession>
<feature type="region of interest" description="Disordered" evidence="2">
    <location>
        <begin position="143"/>
        <end position="185"/>
    </location>
</feature>
<comment type="caution">
    <text evidence="5">The sequence shown here is derived from an EMBL/GenBank/DDBJ whole genome shotgun (WGS) entry which is preliminary data.</text>
</comment>
<proteinExistence type="predicted"/>
<dbReference type="EMBL" id="JARKIF010000005">
    <property type="protein sequence ID" value="KAJ7639032.1"/>
    <property type="molecule type" value="Genomic_DNA"/>
</dbReference>
<feature type="signal peptide" evidence="3">
    <location>
        <begin position="1"/>
        <end position="16"/>
    </location>
</feature>
<evidence type="ECO:0000313" key="6">
    <source>
        <dbReference type="Proteomes" id="UP001221142"/>
    </source>
</evidence>
<protein>
    <recommendedName>
        <fullName evidence="4">Yeast cell wall synthesis Kre9/Knh1-like N-terminal domain-containing protein</fullName>
    </recommendedName>
</protein>
<dbReference type="AlphaFoldDB" id="A0AAD7FV76"/>
<evidence type="ECO:0000313" key="5">
    <source>
        <dbReference type="EMBL" id="KAJ7639032.1"/>
    </source>
</evidence>
<reference evidence="5" key="1">
    <citation type="submission" date="2023-03" db="EMBL/GenBank/DDBJ databases">
        <title>Massive genome expansion in bonnet fungi (Mycena s.s.) driven by repeated elements and novel gene families across ecological guilds.</title>
        <authorList>
            <consortium name="Lawrence Berkeley National Laboratory"/>
            <person name="Harder C.B."/>
            <person name="Miyauchi S."/>
            <person name="Viragh M."/>
            <person name="Kuo A."/>
            <person name="Thoen E."/>
            <person name="Andreopoulos B."/>
            <person name="Lu D."/>
            <person name="Skrede I."/>
            <person name="Drula E."/>
            <person name="Henrissat B."/>
            <person name="Morin E."/>
            <person name="Kohler A."/>
            <person name="Barry K."/>
            <person name="LaButti K."/>
            <person name="Morin E."/>
            <person name="Salamov A."/>
            <person name="Lipzen A."/>
            <person name="Mereny Z."/>
            <person name="Hegedus B."/>
            <person name="Baldrian P."/>
            <person name="Stursova M."/>
            <person name="Weitz H."/>
            <person name="Taylor A."/>
            <person name="Grigoriev I.V."/>
            <person name="Nagy L.G."/>
            <person name="Martin F."/>
            <person name="Kauserud H."/>
        </authorList>
    </citation>
    <scope>NUCLEOTIDE SEQUENCE</scope>
    <source>
        <strain evidence="5">9284</strain>
    </source>
</reference>
<dbReference type="PANTHER" id="PTHR35185">
    <property type="entry name" value="SERINE/THREONINE-RICH PROTEIN ADG2-RELATED"/>
    <property type="match status" value="1"/>
</dbReference>
<feature type="chain" id="PRO_5042007579" description="Yeast cell wall synthesis Kre9/Knh1-like N-terminal domain-containing protein" evidence="3">
    <location>
        <begin position="17"/>
        <end position="211"/>
    </location>
</feature>
<feature type="domain" description="Yeast cell wall synthesis Kre9/Knh1-like N-terminal" evidence="4">
    <location>
        <begin position="21"/>
        <end position="135"/>
    </location>
</feature>
<dbReference type="Proteomes" id="UP001221142">
    <property type="component" value="Unassembled WGS sequence"/>
</dbReference>
<evidence type="ECO:0000256" key="1">
    <source>
        <dbReference type="ARBA" id="ARBA00022729"/>
    </source>
</evidence>